<protein>
    <submittedName>
        <fullName evidence="2">Uncharacterized protein</fullName>
    </submittedName>
</protein>
<dbReference type="EMBL" id="HACA01031818">
    <property type="protein sequence ID" value="CDW49179.1"/>
    <property type="molecule type" value="Transcribed_RNA"/>
</dbReference>
<organism evidence="2">
    <name type="scientific">Lepeophtheirus salmonis</name>
    <name type="common">Salmon louse</name>
    <name type="synonym">Caligus salmonis</name>
    <dbReference type="NCBI Taxonomy" id="72036"/>
    <lineage>
        <taxon>Eukaryota</taxon>
        <taxon>Metazoa</taxon>
        <taxon>Ecdysozoa</taxon>
        <taxon>Arthropoda</taxon>
        <taxon>Crustacea</taxon>
        <taxon>Multicrustacea</taxon>
        <taxon>Hexanauplia</taxon>
        <taxon>Copepoda</taxon>
        <taxon>Siphonostomatoida</taxon>
        <taxon>Caligidae</taxon>
        <taxon>Lepeophtheirus</taxon>
    </lineage>
</organism>
<reference evidence="2" key="1">
    <citation type="submission" date="2014-05" db="EMBL/GenBank/DDBJ databases">
        <authorList>
            <person name="Chronopoulou M."/>
        </authorList>
    </citation>
    <scope>NUCLEOTIDE SEQUENCE</scope>
    <source>
        <tissue evidence="2">Whole organism</tissue>
    </source>
</reference>
<feature type="signal peptide" evidence="1">
    <location>
        <begin position="1"/>
        <end position="19"/>
    </location>
</feature>
<keyword evidence="1" id="KW-0732">Signal</keyword>
<evidence type="ECO:0000313" key="2">
    <source>
        <dbReference type="EMBL" id="CDW49179.1"/>
    </source>
</evidence>
<proteinExistence type="predicted"/>
<accession>A0A0K2VFD4</accession>
<evidence type="ECO:0000256" key="1">
    <source>
        <dbReference type="SAM" id="SignalP"/>
    </source>
</evidence>
<feature type="chain" id="PRO_5005489537" evidence="1">
    <location>
        <begin position="20"/>
        <end position="113"/>
    </location>
</feature>
<dbReference type="AlphaFoldDB" id="A0A0K2VFD4"/>
<name>A0A0K2VFD4_LEPSM</name>
<sequence>MKFVFYLIILGTFLTESIPNVSNVNTKYHYEKSPRDFIDNNGDMDFLARVLKSTLLIRTPSLDDQYRHLNIKIDNLEITVLINTNTIKQNKKLLAKPKMGRDFTVTGVILIIS</sequence>